<proteinExistence type="predicted"/>
<dbReference type="PANTHER" id="PTHR34208:SF15">
    <property type="entry name" value="PROTEIN, PUTATIVE-RELATED"/>
    <property type="match status" value="1"/>
</dbReference>
<dbReference type="EMBL" id="PSQE01000003">
    <property type="protein sequence ID" value="RHN70881.1"/>
    <property type="molecule type" value="Genomic_DNA"/>
</dbReference>
<name>A0A396J1Y1_MEDTR</name>
<dbReference type="GO" id="GO:0008168">
    <property type="term" value="F:methyltransferase activity"/>
    <property type="evidence" value="ECO:0007669"/>
    <property type="project" value="InterPro"/>
</dbReference>
<dbReference type="InterPro" id="IPR044689">
    <property type="entry name" value="CGR2/3"/>
</dbReference>
<dbReference type="Gramene" id="rna19512">
    <property type="protein sequence ID" value="RHN70881.1"/>
    <property type="gene ID" value="gene19512"/>
</dbReference>
<comment type="caution">
    <text evidence="1">The sequence shown here is derived from an EMBL/GenBank/DDBJ whole genome shotgun (WGS) entry which is preliminary data.</text>
</comment>
<evidence type="ECO:0000313" key="1">
    <source>
        <dbReference type="EMBL" id="RHN70881.1"/>
    </source>
</evidence>
<gene>
    <name evidence="1" type="ORF">MtrunA17_Chr3g0140291</name>
</gene>
<accession>A0A396J1Y1</accession>
<sequence>MGDYLCSGEVQQGIPVVQKAYGDSIHKVLHVVLVQTDTCYVVSKLQKEDENHII</sequence>
<dbReference type="Proteomes" id="UP000265566">
    <property type="component" value="Chromosome 3"/>
</dbReference>
<reference evidence="1" key="1">
    <citation type="journal article" date="2018" name="Nat. Plants">
        <title>Whole-genome landscape of Medicago truncatula symbiotic genes.</title>
        <authorList>
            <person name="Pecrix Y."/>
            <person name="Gamas P."/>
            <person name="Carrere S."/>
        </authorList>
    </citation>
    <scope>NUCLEOTIDE SEQUENCE</scope>
    <source>
        <tissue evidence="1">Leaves</tissue>
    </source>
</reference>
<dbReference type="GO" id="GO:0045488">
    <property type="term" value="P:pectin metabolic process"/>
    <property type="evidence" value="ECO:0007669"/>
    <property type="project" value="InterPro"/>
</dbReference>
<dbReference type="PANTHER" id="PTHR34208">
    <property type="entry name" value="S-ADENOSYL-L-METHIONINE-DEPENDENT METHYLTRANSFERASE-RELATED"/>
    <property type="match status" value="1"/>
</dbReference>
<organism evidence="1">
    <name type="scientific">Medicago truncatula</name>
    <name type="common">Barrel medic</name>
    <name type="synonym">Medicago tribuloides</name>
    <dbReference type="NCBI Taxonomy" id="3880"/>
    <lineage>
        <taxon>Eukaryota</taxon>
        <taxon>Viridiplantae</taxon>
        <taxon>Streptophyta</taxon>
        <taxon>Embryophyta</taxon>
        <taxon>Tracheophyta</taxon>
        <taxon>Spermatophyta</taxon>
        <taxon>Magnoliopsida</taxon>
        <taxon>eudicotyledons</taxon>
        <taxon>Gunneridae</taxon>
        <taxon>Pentapetalae</taxon>
        <taxon>rosids</taxon>
        <taxon>fabids</taxon>
        <taxon>Fabales</taxon>
        <taxon>Fabaceae</taxon>
        <taxon>Papilionoideae</taxon>
        <taxon>50 kb inversion clade</taxon>
        <taxon>NPAAA clade</taxon>
        <taxon>Hologalegina</taxon>
        <taxon>IRL clade</taxon>
        <taxon>Trifolieae</taxon>
        <taxon>Medicago</taxon>
    </lineage>
</organism>
<dbReference type="AlphaFoldDB" id="A0A396J1Y1"/>
<protein>
    <submittedName>
        <fullName evidence="1">Uncharacterized protein</fullName>
    </submittedName>
</protein>